<keyword evidence="3" id="KW-1185">Reference proteome</keyword>
<sequence length="175" mass="19154">MVPKSNPACKDCVARDKYEQQNKMFHFVMGLRSEFEPIRAQLLGHSTLPIMAEALSAVIAEETRLRTIDAPSFVPQHSVLATPNQYAVIDNSCISKEKAKCKHCGGKSHPEERCFKKYPHLLKEFRAKRATSQRGAVAATSPSSVVPPNATPAASHSSTPVGSSTSSSTWYWPSP</sequence>
<feature type="compositionally biased region" description="Low complexity" evidence="1">
    <location>
        <begin position="155"/>
        <end position="175"/>
    </location>
</feature>
<evidence type="ECO:0000313" key="2">
    <source>
        <dbReference type="EMBL" id="KAG2549401.1"/>
    </source>
</evidence>
<dbReference type="AlphaFoldDB" id="A0A8T0NHD6"/>
<dbReference type="PANTHER" id="PTHR34222:SF100">
    <property type="entry name" value="CCHC-TYPE DOMAIN-CONTAINING PROTEIN"/>
    <property type="match status" value="1"/>
</dbReference>
<dbReference type="EMBL" id="CM029053">
    <property type="protein sequence ID" value="KAG2549401.1"/>
    <property type="molecule type" value="Genomic_DNA"/>
</dbReference>
<gene>
    <name evidence="2" type="ORF">PVAP13_9KG263326</name>
</gene>
<feature type="compositionally biased region" description="Polar residues" evidence="1">
    <location>
        <begin position="132"/>
        <end position="146"/>
    </location>
</feature>
<accession>A0A8T0NHD6</accession>
<organism evidence="2 3">
    <name type="scientific">Panicum virgatum</name>
    <name type="common">Blackwell switchgrass</name>
    <dbReference type="NCBI Taxonomy" id="38727"/>
    <lineage>
        <taxon>Eukaryota</taxon>
        <taxon>Viridiplantae</taxon>
        <taxon>Streptophyta</taxon>
        <taxon>Embryophyta</taxon>
        <taxon>Tracheophyta</taxon>
        <taxon>Spermatophyta</taxon>
        <taxon>Magnoliopsida</taxon>
        <taxon>Liliopsida</taxon>
        <taxon>Poales</taxon>
        <taxon>Poaceae</taxon>
        <taxon>PACMAD clade</taxon>
        <taxon>Panicoideae</taxon>
        <taxon>Panicodae</taxon>
        <taxon>Paniceae</taxon>
        <taxon>Panicinae</taxon>
        <taxon>Panicum</taxon>
        <taxon>Panicum sect. Hiantes</taxon>
    </lineage>
</organism>
<comment type="caution">
    <text evidence="2">The sequence shown here is derived from an EMBL/GenBank/DDBJ whole genome shotgun (WGS) entry which is preliminary data.</text>
</comment>
<name>A0A8T0NHD6_PANVG</name>
<dbReference type="PANTHER" id="PTHR34222">
    <property type="entry name" value="GAG_PRE-INTEGRS DOMAIN-CONTAINING PROTEIN"/>
    <property type="match status" value="1"/>
</dbReference>
<proteinExistence type="predicted"/>
<feature type="region of interest" description="Disordered" evidence="1">
    <location>
        <begin position="132"/>
        <end position="175"/>
    </location>
</feature>
<evidence type="ECO:0000256" key="1">
    <source>
        <dbReference type="SAM" id="MobiDB-lite"/>
    </source>
</evidence>
<protein>
    <submittedName>
        <fullName evidence="2">Uncharacterized protein</fullName>
    </submittedName>
</protein>
<evidence type="ECO:0000313" key="3">
    <source>
        <dbReference type="Proteomes" id="UP000823388"/>
    </source>
</evidence>
<reference evidence="2" key="1">
    <citation type="submission" date="2020-05" db="EMBL/GenBank/DDBJ databases">
        <title>WGS assembly of Panicum virgatum.</title>
        <authorList>
            <person name="Lovell J.T."/>
            <person name="Jenkins J."/>
            <person name="Shu S."/>
            <person name="Juenger T.E."/>
            <person name="Schmutz J."/>
        </authorList>
    </citation>
    <scope>NUCLEOTIDE SEQUENCE</scope>
    <source>
        <strain evidence="2">AP13</strain>
    </source>
</reference>
<dbReference type="Proteomes" id="UP000823388">
    <property type="component" value="Chromosome 9K"/>
</dbReference>